<feature type="chain" id="PRO_5006890065" description="DUF4488 domain-containing protein" evidence="2">
    <location>
        <begin position="36"/>
        <end position="214"/>
    </location>
</feature>
<keyword evidence="4" id="KW-1185">Reference proteome</keyword>
<accession>A0A0V7ZDS8</accession>
<dbReference type="OrthoDB" id="458583at2"/>
<feature type="compositionally biased region" description="Polar residues" evidence="1">
    <location>
        <begin position="186"/>
        <end position="214"/>
    </location>
</feature>
<feature type="region of interest" description="Disordered" evidence="1">
    <location>
        <begin position="148"/>
        <end position="214"/>
    </location>
</feature>
<evidence type="ECO:0000313" key="3">
    <source>
        <dbReference type="EMBL" id="KST62698.1"/>
    </source>
</evidence>
<dbReference type="EMBL" id="LMTZ01000151">
    <property type="protein sequence ID" value="KST62698.1"/>
    <property type="molecule type" value="Genomic_DNA"/>
</dbReference>
<sequence>MHKTVFTCIRQNSVRTLINSLIISLLTISTNQALAQTRPIKSPTEPQTTQNSANNSITQKLLGTWEAKNLQTPSTSGNLKFIFTPVGKLLIVMSSGVSQKPLVYETGYKINSDPKPMHLDVTLPENKTVQTIFEFTDDDKLKIELYESNPGKSRPKTFPENTPLFEKVSKSTSLPKDTKVIDPGRPNNNTITAPQNQPATNEPQNNSGNNKPKK</sequence>
<feature type="signal peptide" evidence="2">
    <location>
        <begin position="1"/>
        <end position="35"/>
    </location>
</feature>
<gene>
    <name evidence="3" type="ORF">BC008_38385</name>
</gene>
<organism evidence="3 4">
    <name type="scientific">Mastigocoleus testarum BC008</name>
    <dbReference type="NCBI Taxonomy" id="371196"/>
    <lineage>
        <taxon>Bacteria</taxon>
        <taxon>Bacillati</taxon>
        <taxon>Cyanobacteriota</taxon>
        <taxon>Cyanophyceae</taxon>
        <taxon>Nostocales</taxon>
        <taxon>Hapalosiphonaceae</taxon>
        <taxon>Mastigocoleus</taxon>
    </lineage>
</organism>
<evidence type="ECO:0008006" key="5">
    <source>
        <dbReference type="Google" id="ProtNLM"/>
    </source>
</evidence>
<evidence type="ECO:0000313" key="4">
    <source>
        <dbReference type="Proteomes" id="UP000053372"/>
    </source>
</evidence>
<name>A0A0V7ZDS8_9CYAN</name>
<dbReference type="RefSeq" id="WP_058184621.1">
    <property type="nucleotide sequence ID" value="NZ_LMTZ01000151.1"/>
</dbReference>
<reference evidence="3 4" key="1">
    <citation type="journal article" date="2015" name="Genome Announc.">
        <title>Draft Genome of the Euendolithic (true boring) Cyanobacterium Mastigocoleus testarum strain BC008.</title>
        <authorList>
            <person name="Guida B.S."/>
            <person name="Garcia-Pichel F."/>
        </authorList>
    </citation>
    <scope>NUCLEOTIDE SEQUENCE [LARGE SCALE GENOMIC DNA]</scope>
    <source>
        <strain evidence="3 4">BC008</strain>
    </source>
</reference>
<dbReference type="Proteomes" id="UP000053372">
    <property type="component" value="Unassembled WGS sequence"/>
</dbReference>
<proteinExistence type="predicted"/>
<keyword evidence="2" id="KW-0732">Signal</keyword>
<protein>
    <recommendedName>
        <fullName evidence="5">DUF4488 domain-containing protein</fullName>
    </recommendedName>
</protein>
<evidence type="ECO:0000256" key="1">
    <source>
        <dbReference type="SAM" id="MobiDB-lite"/>
    </source>
</evidence>
<dbReference type="AlphaFoldDB" id="A0A0V7ZDS8"/>
<evidence type="ECO:0000256" key="2">
    <source>
        <dbReference type="SAM" id="SignalP"/>
    </source>
</evidence>
<comment type="caution">
    <text evidence="3">The sequence shown here is derived from an EMBL/GenBank/DDBJ whole genome shotgun (WGS) entry which is preliminary data.</text>
</comment>